<feature type="compositionally biased region" description="Basic and acidic residues" evidence="1">
    <location>
        <begin position="85"/>
        <end position="99"/>
    </location>
</feature>
<gene>
    <name evidence="2" type="ORF">AWV77_19910</name>
</gene>
<dbReference type="NCBIfam" id="TIGR03752">
    <property type="entry name" value="conj_TIGR03752"/>
    <property type="match status" value="1"/>
</dbReference>
<dbReference type="OrthoDB" id="7061550at2"/>
<comment type="caution">
    <text evidence="2">The sequence shown here is derived from an EMBL/GenBank/DDBJ whole genome shotgun (WGS) entry which is preliminary data.</text>
</comment>
<protein>
    <submittedName>
        <fullName evidence="2">Conjugal transfer protein</fullName>
    </submittedName>
</protein>
<dbReference type="Proteomes" id="UP000067111">
    <property type="component" value="Unassembled WGS sequence"/>
</dbReference>
<evidence type="ECO:0000313" key="3">
    <source>
        <dbReference type="Proteomes" id="UP000067111"/>
    </source>
</evidence>
<dbReference type="RefSeq" id="WP_060755893.1">
    <property type="nucleotide sequence ID" value="NZ_LRMR01000030.1"/>
</dbReference>
<proteinExistence type="predicted"/>
<dbReference type="AlphaFoldDB" id="A0A0X7JZF7"/>
<organism evidence="2 3">
    <name type="scientific">Pseudomonas palleroniana</name>
    <dbReference type="NCBI Taxonomy" id="191390"/>
    <lineage>
        <taxon>Bacteria</taxon>
        <taxon>Pseudomonadati</taxon>
        <taxon>Pseudomonadota</taxon>
        <taxon>Gammaproteobacteria</taxon>
        <taxon>Pseudomonadales</taxon>
        <taxon>Pseudomonadaceae</taxon>
        <taxon>Pseudomonas</taxon>
    </lineage>
</organism>
<evidence type="ECO:0000313" key="2">
    <source>
        <dbReference type="EMBL" id="KWU48832.1"/>
    </source>
</evidence>
<dbReference type="InterPro" id="IPR021207">
    <property type="entry name" value="Integr_conj_element_PFL4705"/>
</dbReference>
<feature type="region of interest" description="Disordered" evidence="1">
    <location>
        <begin position="80"/>
        <end position="99"/>
    </location>
</feature>
<evidence type="ECO:0000256" key="1">
    <source>
        <dbReference type="SAM" id="MobiDB-lite"/>
    </source>
</evidence>
<accession>A0A0X7JZF7</accession>
<name>A0A0X7JZF7_9PSED</name>
<reference evidence="3" key="1">
    <citation type="submission" date="2016-01" db="EMBL/GenBank/DDBJ databases">
        <authorList>
            <person name="Gamez R.M."/>
            <person name="Rodriguez F."/>
            <person name="Bernal J.F."/>
            <person name="Agarwala R."/>
            <person name="Landsman D."/>
            <person name="Marino-Ramirez L."/>
        </authorList>
    </citation>
    <scope>NUCLEOTIDE SEQUENCE [LARGE SCALE GENOMIC DNA]</scope>
    <source>
        <strain evidence="3">Ps006</strain>
    </source>
</reference>
<sequence>MQSNGLLKWLVLVVVLLVVLGTFRAFSNKESSTSPIQSSDPQLTQDEMKQLGIEGDTPHDTVATLVAQTKAMRNELKTLLSDNKSQQEENARLRQRDSEIDQRIQQALNTELDRTQSNEPRRLNELETQSLLDDLKQRLSTEFLANRNADLPIGLGLEPSDDDHFSKGEVDLIWIDPQDATAVDAQGKPLPTGSKKPAAGFNFPEAFNDEINRGQRELKARTGVIGQNIATTDSKDTATPVYTLPENSTLSGSIAMTALIGRVPVDGVVNDPYPFKVLIGPDNLTANGIDLPDVAGAVISGTAAGDWTLSCVRGQISSMTFVFNDGRIRTVPTPQKLTNRQNTGQGSSTQLDKIQGGIGWLSDPYGIPCISGERRSNAEQYLGTKTLLTSAGAGVAKLLDASQQNSSTLFSANGTPVGAAGTDAVNTILSGGVKDIGDWVNKLYGQAFATVYVQPGAKVAVHLDRQLEIDYETLGRKVRHVSGGADVSALD</sequence>
<dbReference type="EMBL" id="LRMR01000030">
    <property type="protein sequence ID" value="KWU48832.1"/>
    <property type="molecule type" value="Genomic_DNA"/>
</dbReference>